<keyword evidence="1" id="KW-1133">Transmembrane helix</keyword>
<organism evidence="3 4">
    <name type="scientific">Brevibacillus brevis</name>
    <name type="common">Bacillus brevis</name>
    <dbReference type="NCBI Taxonomy" id="1393"/>
    <lineage>
        <taxon>Bacteria</taxon>
        <taxon>Bacillati</taxon>
        <taxon>Bacillota</taxon>
        <taxon>Bacilli</taxon>
        <taxon>Bacillales</taxon>
        <taxon>Paenibacillaceae</taxon>
        <taxon>Brevibacillus</taxon>
    </lineage>
</organism>
<feature type="transmembrane region" description="Helical" evidence="1">
    <location>
        <begin position="12"/>
        <end position="37"/>
    </location>
</feature>
<feature type="transmembrane region" description="Helical" evidence="1">
    <location>
        <begin position="147"/>
        <end position="168"/>
    </location>
</feature>
<feature type="transmembrane region" description="Helical" evidence="1">
    <location>
        <begin position="108"/>
        <end position="126"/>
    </location>
</feature>
<keyword evidence="3" id="KW-0378">Hydrolase</keyword>
<dbReference type="Pfam" id="PF02517">
    <property type="entry name" value="Rce1-like"/>
    <property type="match status" value="1"/>
</dbReference>
<feature type="transmembrane region" description="Helical" evidence="1">
    <location>
        <begin position="174"/>
        <end position="190"/>
    </location>
</feature>
<name>A0ABY9SZS4_BREBE</name>
<dbReference type="EMBL" id="CP134050">
    <property type="protein sequence ID" value="WNC13327.1"/>
    <property type="molecule type" value="Genomic_DNA"/>
</dbReference>
<keyword evidence="1" id="KW-0812">Transmembrane</keyword>
<dbReference type="Proteomes" id="UP001256827">
    <property type="component" value="Chromosome"/>
</dbReference>
<reference evidence="3 4" key="1">
    <citation type="submission" date="2023-09" db="EMBL/GenBank/DDBJ databases">
        <title>Complete Genome and Methylome dissection of Bacillus brevis NEB573 original source of BbsI restriction endonuclease.</title>
        <authorList>
            <person name="Fomenkov A."/>
            <person name="Roberts R.D."/>
        </authorList>
    </citation>
    <scope>NUCLEOTIDE SEQUENCE [LARGE SCALE GENOMIC DNA]</scope>
    <source>
        <strain evidence="3 4">NEB573</strain>
    </source>
</reference>
<accession>A0ABY9SZS4</accession>
<dbReference type="GO" id="GO:0016787">
    <property type="term" value="F:hydrolase activity"/>
    <property type="evidence" value="ECO:0007669"/>
    <property type="project" value="UniProtKB-KW"/>
</dbReference>
<dbReference type="InterPro" id="IPR003675">
    <property type="entry name" value="Rce1/LyrA-like_dom"/>
</dbReference>
<evidence type="ECO:0000259" key="2">
    <source>
        <dbReference type="Pfam" id="PF02517"/>
    </source>
</evidence>
<keyword evidence="1" id="KW-0472">Membrane</keyword>
<evidence type="ECO:0000313" key="3">
    <source>
        <dbReference type="EMBL" id="WNC13327.1"/>
    </source>
</evidence>
<dbReference type="RefSeq" id="WP_310764821.1">
    <property type="nucleotide sequence ID" value="NZ_CP134050.1"/>
</dbReference>
<feature type="transmembrane region" description="Helical" evidence="1">
    <location>
        <begin position="67"/>
        <end position="88"/>
    </location>
</feature>
<feature type="domain" description="CAAX prenyl protease 2/Lysostaphin resistance protein A-like" evidence="2">
    <location>
        <begin position="111"/>
        <end position="209"/>
    </location>
</feature>
<evidence type="ECO:0000256" key="1">
    <source>
        <dbReference type="SAM" id="Phobius"/>
    </source>
</evidence>
<proteinExistence type="predicted"/>
<keyword evidence="4" id="KW-1185">Reference proteome</keyword>
<feature type="transmembrane region" description="Helical" evidence="1">
    <location>
        <begin position="197"/>
        <end position="218"/>
    </location>
</feature>
<dbReference type="EC" id="3.4.-.-" evidence="3"/>
<evidence type="ECO:0000313" key="4">
    <source>
        <dbReference type="Proteomes" id="UP001256827"/>
    </source>
</evidence>
<sequence length="221" mass="25149">MNLILLLFGPTLMLFIGLQVAGSVPVAFLLFYSWLLFIPLQECLRQKAGRRQALLAAVGLVPKRRNLLFGLGSGVLFLLAIVAAGFFFHASLFERDELLRLLERWQFSGSHAVWLIGILMFVNPLLEELYWRGYLHQKLARKRNPHIVVLVTAFFYSLYHLLSVIPLFAWPYNAAMVLPVFLAGVVWGYMRHRDGSLLGSMLSHILADIGIMMVYLLFLAE</sequence>
<gene>
    <name evidence="3" type="ORF">RGB73_21885</name>
</gene>
<protein>
    <submittedName>
        <fullName evidence="3">CPBP family intramembrane glutamic endopeptidase</fullName>
        <ecNumber evidence="3">3.4.-.-</ecNumber>
    </submittedName>
</protein>